<dbReference type="EMBL" id="ML987197">
    <property type="protein sequence ID" value="KAF2247345.1"/>
    <property type="molecule type" value="Genomic_DNA"/>
</dbReference>
<accession>A0A6A6I9V3</accession>
<reference evidence="2" key="1">
    <citation type="journal article" date="2020" name="Stud. Mycol.">
        <title>101 Dothideomycetes genomes: a test case for predicting lifestyles and emergence of pathogens.</title>
        <authorList>
            <person name="Haridas S."/>
            <person name="Albert R."/>
            <person name="Binder M."/>
            <person name="Bloem J."/>
            <person name="Labutti K."/>
            <person name="Salamov A."/>
            <person name="Andreopoulos B."/>
            <person name="Baker S."/>
            <person name="Barry K."/>
            <person name="Bills G."/>
            <person name="Bluhm B."/>
            <person name="Cannon C."/>
            <person name="Castanera R."/>
            <person name="Culley D."/>
            <person name="Daum C."/>
            <person name="Ezra D."/>
            <person name="Gonzalez J."/>
            <person name="Henrissat B."/>
            <person name="Kuo A."/>
            <person name="Liang C."/>
            <person name="Lipzen A."/>
            <person name="Lutzoni F."/>
            <person name="Magnuson J."/>
            <person name="Mondo S."/>
            <person name="Nolan M."/>
            <person name="Ohm R."/>
            <person name="Pangilinan J."/>
            <person name="Park H.-J."/>
            <person name="Ramirez L."/>
            <person name="Alfaro M."/>
            <person name="Sun H."/>
            <person name="Tritt A."/>
            <person name="Yoshinaga Y."/>
            <person name="Zwiers L.-H."/>
            <person name="Turgeon B."/>
            <person name="Goodwin S."/>
            <person name="Spatafora J."/>
            <person name="Crous P."/>
            <person name="Grigoriev I."/>
        </authorList>
    </citation>
    <scope>NUCLEOTIDE SEQUENCE</scope>
    <source>
        <strain evidence="2">CBS 122368</strain>
    </source>
</reference>
<evidence type="ECO:0000256" key="1">
    <source>
        <dbReference type="SAM" id="MobiDB-lite"/>
    </source>
</evidence>
<dbReference type="GeneID" id="54588990"/>
<dbReference type="RefSeq" id="XP_033682349.1">
    <property type="nucleotide sequence ID" value="XM_033835660.1"/>
</dbReference>
<dbReference type="Proteomes" id="UP000800094">
    <property type="component" value="Unassembled WGS sequence"/>
</dbReference>
<dbReference type="InterPro" id="IPR027417">
    <property type="entry name" value="P-loop_NTPase"/>
</dbReference>
<feature type="region of interest" description="Disordered" evidence="1">
    <location>
        <begin position="15"/>
        <end position="61"/>
    </location>
</feature>
<name>A0A6A6I9V3_9PLEO</name>
<evidence type="ECO:0000313" key="2">
    <source>
        <dbReference type="EMBL" id="KAF2247345.1"/>
    </source>
</evidence>
<dbReference type="SUPFAM" id="SSF52540">
    <property type="entry name" value="P-loop containing nucleoside triphosphate hydrolases"/>
    <property type="match status" value="1"/>
</dbReference>
<gene>
    <name evidence="2" type="ORF">BU26DRAFT_606303</name>
</gene>
<keyword evidence="3" id="KW-1185">Reference proteome</keyword>
<feature type="compositionally biased region" description="Basic and acidic residues" evidence="1">
    <location>
        <begin position="730"/>
        <end position="743"/>
    </location>
</feature>
<feature type="region of interest" description="Disordered" evidence="1">
    <location>
        <begin position="730"/>
        <end position="762"/>
    </location>
</feature>
<dbReference type="OrthoDB" id="2364732at2759"/>
<feature type="region of interest" description="Disordered" evidence="1">
    <location>
        <begin position="643"/>
        <end position="673"/>
    </location>
</feature>
<dbReference type="AlphaFoldDB" id="A0A6A6I9V3"/>
<sequence length="762" mass="88030">MPVTTRSQARLLLSAQGVESQLAPKLSKTQQSVKTTKPAAIHDGNPPQDSGNDKPALDSPPVFSTETSWSCLKCSCQKGVFANLVDSCVQCAHSMDDHAPHQHDPWNPGVDYVCNREELVTTVLQRARHYGVVVIRATPQVGKTTLLKLLGHRIAHQESDLEPVNFIWQKNERRNFRSHWGYLELERDAWRGMNAKIRPYNPAARVVYLIDEAQDSYDDEAFWSMLKNHHITRSQPLFVLVCLYGAAGVSHIQDPSIESQALLMHSMHRIELRAMHGGPRMLFRREELSFIIQNFATVNGYQLEDGVIEYLYSATDGHPGMVGLLLSHLTHTLYGKDRPRTLSPNFFHNLIVEDEYSFIYYLTRWGRGFWIPRSEEYVKDRLELAKYSHLVLPDIKKALREVAEHPDGLTLSEKKDDAFAFCHKMGYLHTEQPVQGSKETKFTFASPLHRRVAHRRLISRPERDAINNLSLKETCTNAIARFSPGALCNRRGARSNRGWRIPEAAFQFELYCCLNLELRCLPILSEYSHTSDGRIDFYVSDKKWGIELLQCGSTREIAEHIARFASDGRYQDWGIMDDYIILNFCPRSSLRKARIDDEKIRSHFFHVVIEPNQFAAEIYTHDKQLLQSLSLGEGRQRANAYDFLGSNNQLPDTEDRLSPPPNGTTPGEQATAEGMKKLRQEMQRKEEEMQLQMQREREEIRLQMQGEREEIRLQMQREREEIRLQMQREREEMRLQREKDHGEPVQAQDKSVSVRGGRKRKR</sequence>
<protein>
    <submittedName>
        <fullName evidence="2">Uncharacterized protein</fullName>
    </submittedName>
</protein>
<proteinExistence type="predicted"/>
<evidence type="ECO:0000313" key="3">
    <source>
        <dbReference type="Proteomes" id="UP000800094"/>
    </source>
</evidence>
<organism evidence="2 3">
    <name type="scientific">Trematosphaeria pertusa</name>
    <dbReference type="NCBI Taxonomy" id="390896"/>
    <lineage>
        <taxon>Eukaryota</taxon>
        <taxon>Fungi</taxon>
        <taxon>Dikarya</taxon>
        <taxon>Ascomycota</taxon>
        <taxon>Pezizomycotina</taxon>
        <taxon>Dothideomycetes</taxon>
        <taxon>Pleosporomycetidae</taxon>
        <taxon>Pleosporales</taxon>
        <taxon>Massarineae</taxon>
        <taxon>Trematosphaeriaceae</taxon>
        <taxon>Trematosphaeria</taxon>
    </lineage>
</organism>